<dbReference type="GO" id="GO:0003735">
    <property type="term" value="F:structural constituent of ribosome"/>
    <property type="evidence" value="ECO:0007669"/>
    <property type="project" value="InterPro"/>
</dbReference>
<comment type="caution">
    <text evidence="8">The sequence shown here is derived from an EMBL/GenBank/DDBJ whole genome shotgun (WGS) entry which is preliminary data.</text>
</comment>
<keyword evidence="2 5" id="KW-0694">RNA-binding</keyword>
<evidence type="ECO:0000256" key="3">
    <source>
        <dbReference type="ARBA" id="ARBA00022980"/>
    </source>
</evidence>
<dbReference type="InterPro" id="IPR029751">
    <property type="entry name" value="Ribosomal_L25_dom"/>
</dbReference>
<dbReference type="SUPFAM" id="SSF50715">
    <property type="entry name" value="Ribosomal protein L25-like"/>
    <property type="match status" value="1"/>
</dbReference>
<dbReference type="GO" id="GO:0022625">
    <property type="term" value="C:cytosolic large ribosomal subunit"/>
    <property type="evidence" value="ECO:0007669"/>
    <property type="project" value="TreeGrafter"/>
</dbReference>
<name>A0A1F7W7Y7_9BACT</name>
<accession>A0A1F7W7Y7</accession>
<feature type="domain" description="Large ribosomal subunit protein bL25 L25" evidence="6">
    <location>
        <begin position="16"/>
        <end position="102"/>
    </location>
</feature>
<dbReference type="InterPro" id="IPR011035">
    <property type="entry name" value="Ribosomal_bL25/Gln-tRNA_synth"/>
</dbReference>
<evidence type="ECO:0000256" key="5">
    <source>
        <dbReference type="HAMAP-Rule" id="MF_01334"/>
    </source>
</evidence>
<dbReference type="InterPro" id="IPR001021">
    <property type="entry name" value="Ribosomal_bL25_long"/>
</dbReference>
<reference evidence="8 9" key="1">
    <citation type="journal article" date="2016" name="Nat. Commun.">
        <title>Thousands of microbial genomes shed light on interconnected biogeochemical processes in an aquifer system.</title>
        <authorList>
            <person name="Anantharaman K."/>
            <person name="Brown C.T."/>
            <person name="Hug L.A."/>
            <person name="Sharon I."/>
            <person name="Castelle C.J."/>
            <person name="Probst A.J."/>
            <person name="Thomas B.C."/>
            <person name="Singh A."/>
            <person name="Wilkins M.J."/>
            <person name="Karaoz U."/>
            <person name="Brodie E.L."/>
            <person name="Williams K.H."/>
            <person name="Hubbard S.S."/>
            <person name="Banfield J.F."/>
        </authorList>
    </citation>
    <scope>NUCLEOTIDE SEQUENCE [LARGE SCALE GENOMIC DNA]</scope>
</reference>
<comment type="function">
    <text evidence="5">This is one of the proteins that binds to the 5S RNA in the ribosome where it forms part of the central protuberance.</text>
</comment>
<dbReference type="GO" id="GO:0008097">
    <property type="term" value="F:5S rRNA binding"/>
    <property type="evidence" value="ECO:0007669"/>
    <property type="project" value="InterPro"/>
</dbReference>
<dbReference type="Proteomes" id="UP000176501">
    <property type="component" value="Unassembled WGS sequence"/>
</dbReference>
<evidence type="ECO:0000313" key="9">
    <source>
        <dbReference type="Proteomes" id="UP000176501"/>
    </source>
</evidence>
<dbReference type="AlphaFoldDB" id="A0A1F7W7Y7"/>
<keyword evidence="4 5" id="KW-0687">Ribonucleoprotein</keyword>
<dbReference type="GO" id="GO:0006412">
    <property type="term" value="P:translation"/>
    <property type="evidence" value="ECO:0007669"/>
    <property type="project" value="UniProtKB-UniRule"/>
</dbReference>
<proteinExistence type="inferred from homology"/>
<evidence type="ECO:0000256" key="1">
    <source>
        <dbReference type="ARBA" id="ARBA00022730"/>
    </source>
</evidence>
<organism evidence="8 9">
    <name type="scientific">Candidatus Uhrbacteria bacterium RIFOXYB2_FULL_57_15</name>
    <dbReference type="NCBI Taxonomy" id="1802422"/>
    <lineage>
        <taxon>Bacteria</taxon>
        <taxon>Candidatus Uhriibacteriota</taxon>
    </lineage>
</organism>
<dbReference type="CDD" id="cd00495">
    <property type="entry name" value="Ribosomal_L25_TL5_CTC"/>
    <property type="match status" value="1"/>
</dbReference>
<dbReference type="PANTHER" id="PTHR33284">
    <property type="entry name" value="RIBOSOMAL PROTEIN L25/GLN-TRNA SYNTHETASE, ANTI-CODON-BINDING DOMAIN-CONTAINING PROTEIN"/>
    <property type="match status" value="1"/>
</dbReference>
<dbReference type="InterPro" id="IPR020057">
    <property type="entry name" value="Ribosomal_bL25_b-dom"/>
</dbReference>
<comment type="similarity">
    <text evidence="5">Belongs to the bacterial ribosomal protein bL25 family. CTC subfamily.</text>
</comment>
<gene>
    <name evidence="5" type="primary">rplY</name>
    <name evidence="5" type="synonym">ctc</name>
    <name evidence="8" type="ORF">A2304_04020</name>
</gene>
<evidence type="ECO:0000256" key="4">
    <source>
        <dbReference type="ARBA" id="ARBA00023274"/>
    </source>
</evidence>
<keyword evidence="1 5" id="KW-0699">rRNA-binding</keyword>
<dbReference type="Pfam" id="PF01386">
    <property type="entry name" value="Ribosomal_L25p"/>
    <property type="match status" value="1"/>
</dbReference>
<evidence type="ECO:0000259" key="6">
    <source>
        <dbReference type="Pfam" id="PF01386"/>
    </source>
</evidence>
<dbReference type="Gene3D" id="2.40.240.10">
    <property type="entry name" value="Ribosomal Protein L25, Chain P"/>
    <property type="match status" value="1"/>
</dbReference>
<dbReference type="InterPro" id="IPR020930">
    <property type="entry name" value="Ribosomal_uL5_bac-type"/>
</dbReference>
<dbReference type="InterPro" id="IPR020056">
    <property type="entry name" value="Rbsml_bL25/Gln-tRNA_synth_N"/>
</dbReference>
<evidence type="ECO:0000313" key="8">
    <source>
        <dbReference type="EMBL" id="OGL98890.1"/>
    </source>
</evidence>
<dbReference type="Pfam" id="PF14693">
    <property type="entry name" value="Ribosomal_TL5_C"/>
    <property type="match status" value="1"/>
</dbReference>
<comment type="subunit">
    <text evidence="5">Part of the 50S ribosomal subunit; part of the 5S rRNA/L5/L18/L25 subcomplex. Contacts the 5S rRNA. Binds to the 5S rRNA independently of L5 and L18.</text>
</comment>
<protein>
    <recommendedName>
        <fullName evidence="5">Large ribosomal subunit protein bL25</fullName>
    </recommendedName>
    <alternativeName>
        <fullName evidence="5">General stress protein CTC</fullName>
    </alternativeName>
</protein>
<feature type="domain" description="Large ribosomal subunit protein bL25 beta" evidence="7">
    <location>
        <begin position="110"/>
        <end position="195"/>
    </location>
</feature>
<evidence type="ECO:0000259" key="7">
    <source>
        <dbReference type="Pfam" id="PF14693"/>
    </source>
</evidence>
<evidence type="ECO:0000256" key="2">
    <source>
        <dbReference type="ARBA" id="ARBA00022884"/>
    </source>
</evidence>
<dbReference type="Gene3D" id="2.170.120.20">
    <property type="entry name" value="Ribosomal protein L25, beta domain"/>
    <property type="match status" value="1"/>
</dbReference>
<dbReference type="NCBIfam" id="TIGR00731">
    <property type="entry name" value="bL25_bact_ctc"/>
    <property type="match status" value="1"/>
</dbReference>
<dbReference type="HAMAP" id="MF_01334">
    <property type="entry name" value="Ribosomal_bL25_CTC"/>
    <property type="match status" value="1"/>
</dbReference>
<dbReference type="PANTHER" id="PTHR33284:SF1">
    <property type="entry name" value="RIBOSOMAL PROTEIN L25_GLN-TRNA SYNTHETASE, ANTI-CODON-BINDING DOMAIN-CONTAINING PROTEIN"/>
    <property type="match status" value="1"/>
</dbReference>
<dbReference type="EMBL" id="MGFE01000012">
    <property type="protein sequence ID" value="OGL98890.1"/>
    <property type="molecule type" value="Genomic_DNA"/>
</dbReference>
<dbReference type="InterPro" id="IPR037121">
    <property type="entry name" value="Ribosomal_bL25_C"/>
</dbReference>
<sequence>MRAINAGIVCMETLTLQAKKRDLIGRKTYHLRNEGVIPAVVYGVGTDPMNIEIVHNEFAKTFKSAGESTIVELAIGDGKAMHVLIQDTQIDPLRGEFIHADFRAVDMTKKIEAEVKLAFVGESPAVKSLGGTLMHPIEEVRVRALPMDLVSHIDVDVSKLVTFEDQILVKDLPVPSGVEILEDEDAMVAGVDAPRSEEELAELDTAVEIDVNAVEKVEKEKKEEGETTDEVAK</sequence>
<keyword evidence="3 5" id="KW-0689">Ribosomal protein</keyword>